<comment type="pathway">
    <text evidence="1">Secondary metabolite biosynthesis; terpenoid biosynthesis.</text>
</comment>
<dbReference type="InterPro" id="IPR029058">
    <property type="entry name" value="AB_hydrolase_fold"/>
</dbReference>
<organism evidence="9 10">
    <name type="scientific">Durio zibethinus</name>
    <name type="common">Durian</name>
    <dbReference type="NCBI Taxonomy" id="66656"/>
    <lineage>
        <taxon>Eukaryota</taxon>
        <taxon>Viridiplantae</taxon>
        <taxon>Streptophyta</taxon>
        <taxon>Embryophyta</taxon>
        <taxon>Tracheophyta</taxon>
        <taxon>Spermatophyta</taxon>
        <taxon>Magnoliopsida</taxon>
        <taxon>eudicotyledons</taxon>
        <taxon>Gunneridae</taxon>
        <taxon>Pentapetalae</taxon>
        <taxon>rosids</taxon>
        <taxon>malvids</taxon>
        <taxon>Malvales</taxon>
        <taxon>Malvaceae</taxon>
        <taxon>Helicteroideae</taxon>
        <taxon>Durio</taxon>
    </lineage>
</organism>
<dbReference type="InterPro" id="IPR000639">
    <property type="entry name" value="Epox_hydrolase-like"/>
</dbReference>
<evidence type="ECO:0000256" key="6">
    <source>
        <dbReference type="ARBA" id="ARBA00058358"/>
    </source>
</evidence>
<comment type="catalytic activity">
    <reaction evidence="7">
        <text>(24S)-24,25-epoxycucurbitadienol + H2O = (24R)-24,25-dihydroxycucurbitadienol</text>
        <dbReference type="Rhea" id="RHEA:81855"/>
        <dbReference type="ChEBI" id="CHEBI:15377"/>
        <dbReference type="ChEBI" id="CHEBI:229949"/>
        <dbReference type="ChEBI" id="CHEBI:229950"/>
    </reaction>
    <physiologicalReaction direction="left-to-right" evidence="7">
        <dbReference type="Rhea" id="RHEA:81856"/>
    </physiologicalReaction>
</comment>
<dbReference type="EC" id="3.3.2.10" evidence="2"/>
<feature type="domain" description="AB hydrolase-1" evidence="8">
    <location>
        <begin position="30"/>
        <end position="310"/>
    </location>
</feature>
<dbReference type="Gene3D" id="3.40.50.1820">
    <property type="entry name" value="alpha/beta hydrolase"/>
    <property type="match status" value="1"/>
</dbReference>
<dbReference type="SUPFAM" id="SSF53474">
    <property type="entry name" value="alpha/beta-Hydrolases"/>
    <property type="match status" value="1"/>
</dbReference>
<dbReference type="PANTHER" id="PTHR43329">
    <property type="entry name" value="EPOXIDE HYDROLASE"/>
    <property type="match status" value="1"/>
</dbReference>
<comment type="function">
    <text evidence="6">Epoxide hydrolase involved in the biosynthesis of cucurbitacin and mogroside tetracyclic triterpene natural products (e.g. siamenoside I and mogrosides IV, V and VI). Cucurbitacins have cytotoxic properties and exhibit deterrent taste as a defense barrier against herbivores. Mogrosides are nonsugar highly oxygenated compounds used as high-intensity zero-calorie sweeteners; they also possess pharmacological properties such as regulating immunity, lowering blood sugar and lipid levels, protecting the liver, and acting as antioxidants and antitumor agents. Catalyzes the hydrolysis of aromatic epoxide-containing substrates, such as the conversion of 24,25-epoxycucurbitadienol to 24,25-dihydroxycucurbitadienol.</text>
</comment>
<dbReference type="Pfam" id="PF00561">
    <property type="entry name" value="Abhydrolase_1"/>
    <property type="match status" value="1"/>
</dbReference>
<proteinExistence type="inferred from homology"/>
<protein>
    <recommendedName>
        <fullName evidence="2">soluble epoxide hydrolase</fullName>
        <ecNumber evidence="2">3.3.2.10</ecNumber>
    </recommendedName>
</protein>
<evidence type="ECO:0000256" key="4">
    <source>
        <dbReference type="ARBA" id="ARBA00038334"/>
    </source>
</evidence>
<dbReference type="KEGG" id="dzi:111286774"/>
<comment type="catalytic activity">
    <reaction evidence="5">
        <text>an epoxide + H2O = an ethanediol</text>
        <dbReference type="Rhea" id="RHEA:19037"/>
        <dbReference type="ChEBI" id="CHEBI:15377"/>
        <dbReference type="ChEBI" id="CHEBI:32955"/>
        <dbReference type="ChEBI" id="CHEBI:140594"/>
        <dbReference type="EC" id="3.3.2.10"/>
    </reaction>
    <physiologicalReaction direction="left-to-right" evidence="5">
        <dbReference type="Rhea" id="RHEA:19038"/>
    </physiologicalReaction>
</comment>
<dbReference type="PRINTS" id="PR00412">
    <property type="entry name" value="EPOXHYDRLASE"/>
</dbReference>
<evidence type="ECO:0000313" key="9">
    <source>
        <dbReference type="Proteomes" id="UP000515121"/>
    </source>
</evidence>
<evidence type="ECO:0000256" key="7">
    <source>
        <dbReference type="ARBA" id="ARBA00093212"/>
    </source>
</evidence>
<dbReference type="FunFam" id="3.40.50.1820:FF:000161">
    <property type="entry name" value="Epoxide hydrolase"/>
    <property type="match status" value="1"/>
</dbReference>
<keyword evidence="9" id="KW-1185">Reference proteome</keyword>
<comment type="similarity">
    <text evidence="4">Belongs to the AB hydrolase superfamily. Epoxide hydrolase family.</text>
</comment>
<dbReference type="AlphaFoldDB" id="A0A6P5XWW8"/>
<dbReference type="OrthoDB" id="7130006at2759"/>
<sequence length="332" mass="38306">MSGEEMEGIEHKIVAVNGINMHVAEKGQGPLILFLHGFPELWYSWRHQILALSALGYRAVAPDLRGYGDTDAPDSVTSYACFHIVGDLIELLETVAPDQEKVFVVGHDWGAYMAWYLCLFRPDKVKALLNLSVPYIQSSRQMKPIDGWRAFYGDDYYICRFQEPGVIEAEFAEIRTERIVREFLTYRVPGPIYLTKGKLFGHSADTPITLPSWLSEEEVNYYVTKFDKKGFTGGINYYRNFDRNWELMAPWDGCEIKVPVKFIVGDQDLVYHMPGVKEYIDNGWFKKNVPLLQEVVVMEGVGHFINMEKADEINNHIYNFFRQFDQHSKSCL</sequence>
<dbReference type="GO" id="GO:0004301">
    <property type="term" value="F:epoxide hydrolase activity"/>
    <property type="evidence" value="ECO:0007669"/>
    <property type="project" value="UniProtKB-EC"/>
</dbReference>
<dbReference type="Proteomes" id="UP000515121">
    <property type="component" value="Unplaced"/>
</dbReference>
<evidence type="ECO:0000256" key="1">
    <source>
        <dbReference type="ARBA" id="ARBA00004721"/>
    </source>
</evidence>
<dbReference type="GeneID" id="111286774"/>
<evidence type="ECO:0000256" key="5">
    <source>
        <dbReference type="ARBA" id="ARBA00051067"/>
    </source>
</evidence>
<name>A0A6P5XWW8_DURZI</name>
<dbReference type="RefSeq" id="XP_022732703.1">
    <property type="nucleotide sequence ID" value="XM_022876968.1"/>
</dbReference>
<accession>A0A6P5XWW8</accession>
<evidence type="ECO:0000256" key="2">
    <source>
        <dbReference type="ARBA" id="ARBA00013006"/>
    </source>
</evidence>
<evidence type="ECO:0000256" key="3">
    <source>
        <dbReference type="ARBA" id="ARBA00022801"/>
    </source>
</evidence>
<evidence type="ECO:0000313" key="10">
    <source>
        <dbReference type="RefSeq" id="XP_022732703.1"/>
    </source>
</evidence>
<evidence type="ECO:0000259" key="8">
    <source>
        <dbReference type="Pfam" id="PF00561"/>
    </source>
</evidence>
<reference evidence="10" key="1">
    <citation type="submission" date="2025-08" db="UniProtKB">
        <authorList>
            <consortium name="RefSeq"/>
        </authorList>
    </citation>
    <scope>IDENTIFICATION</scope>
    <source>
        <tissue evidence="10">Fruit stalk</tissue>
    </source>
</reference>
<gene>
    <name evidence="10" type="primary">LOC111286774</name>
</gene>
<keyword evidence="3" id="KW-0378">Hydrolase</keyword>
<dbReference type="InterPro" id="IPR000073">
    <property type="entry name" value="AB_hydrolase_1"/>
</dbReference>